<dbReference type="Pfam" id="PF05346">
    <property type="entry name" value="DUF747"/>
    <property type="match status" value="1"/>
</dbReference>
<keyword evidence="5 7" id="KW-0472">Membrane</keyword>
<dbReference type="AlphaFoldDB" id="A0AAV9IHL7"/>
<keyword evidence="4 7" id="KW-1133">Transmembrane helix</keyword>
<evidence type="ECO:0000256" key="3">
    <source>
        <dbReference type="ARBA" id="ARBA00022692"/>
    </source>
</evidence>
<comment type="similarity">
    <text evidence="2">Belongs to the TAPT1 family.</text>
</comment>
<dbReference type="Proteomes" id="UP001300502">
    <property type="component" value="Unassembled WGS sequence"/>
</dbReference>
<accession>A0AAV9IHL7</accession>
<evidence type="ECO:0000256" key="1">
    <source>
        <dbReference type="ARBA" id="ARBA00004141"/>
    </source>
</evidence>
<comment type="caution">
    <text evidence="8">The sequence shown here is derived from an EMBL/GenBank/DDBJ whole genome shotgun (WGS) entry which is preliminary data.</text>
</comment>
<comment type="subcellular location">
    <subcellularLocation>
        <location evidence="1">Membrane</location>
        <topology evidence="1">Multi-pass membrane protein</topology>
    </subcellularLocation>
</comment>
<evidence type="ECO:0000256" key="7">
    <source>
        <dbReference type="SAM" id="Phobius"/>
    </source>
</evidence>
<name>A0AAV9IHL7_9RHOD</name>
<reference evidence="8 9" key="1">
    <citation type="submission" date="2022-07" db="EMBL/GenBank/DDBJ databases">
        <title>Genome-wide signatures of adaptation to extreme environments.</title>
        <authorList>
            <person name="Cho C.H."/>
            <person name="Yoon H.S."/>
        </authorList>
    </citation>
    <scope>NUCLEOTIDE SEQUENCE [LARGE SCALE GENOMIC DNA]</scope>
    <source>
        <strain evidence="8 9">108.79 E11</strain>
    </source>
</reference>
<keyword evidence="9" id="KW-1185">Reference proteome</keyword>
<feature type="compositionally biased region" description="Low complexity" evidence="6">
    <location>
        <begin position="44"/>
        <end position="56"/>
    </location>
</feature>
<evidence type="ECO:0000313" key="8">
    <source>
        <dbReference type="EMBL" id="KAK4526736.1"/>
    </source>
</evidence>
<keyword evidence="3 7" id="KW-0812">Transmembrane</keyword>
<dbReference type="InterPro" id="IPR008010">
    <property type="entry name" value="Tatp1"/>
</dbReference>
<evidence type="ECO:0000256" key="5">
    <source>
        <dbReference type="ARBA" id="ARBA00023136"/>
    </source>
</evidence>
<evidence type="ECO:0000256" key="6">
    <source>
        <dbReference type="SAM" id="MobiDB-lite"/>
    </source>
</evidence>
<sequence length="598" mass="67464">MTRKKVKKRVTNIYSKPEKSTEVSYVSSVSTVKGEATGGNEALSSHSRVTSSDSVSVHGNEVAINESTDLQKVSDGNVRTANENWKEENYSLKQFDTSNKEKFFRRRCKSVSDCSSLKQSLPTVSSLSESCAESASNGKDASSTSSVNIVKQTSSAESARWGFIQFFEDQTFLSQTEEQQSVEFESSTYLASKRKSVYNFLQIPWHLEALLLLGASVCADTFMFLFTFLPLRSIIALCRPLSVLYQNPSSQRSRCMLSAHETLTLVHFSILICVSSLLFYVVDVSRAYHNIRGQTAIKLYVLFNVMEIFDKLLCSFGQDIFDSLTCSVNELFQSHSTNNASRERLSSLLHFTCDSLLSFLYVCLHSIMLMYWVVTLNVAINSHNNALLTLLVSNQFVEVKGSVFKAIRLENLFQISCADSVERFQLCVFLSMTCFQSQGKSIMLFIWLIMWFAETLIDWIKHAFVTKFNGISYKVYQQFSLAICMEIVQSKLEKSKKALGVACLSKKIGFVSLPLGCLTIRMTWETFTTLSWIGRVCVIVLLFTWKMLIDICLTSFAVGTLRKNMQGVKEGLNSNRTVAEALQNVRRYEFIQGKGSIH</sequence>
<organism evidence="8 9">
    <name type="scientific">Galdieria yellowstonensis</name>
    <dbReference type="NCBI Taxonomy" id="3028027"/>
    <lineage>
        <taxon>Eukaryota</taxon>
        <taxon>Rhodophyta</taxon>
        <taxon>Bangiophyceae</taxon>
        <taxon>Galdieriales</taxon>
        <taxon>Galdieriaceae</taxon>
        <taxon>Galdieria</taxon>
    </lineage>
</organism>
<evidence type="ECO:0000256" key="4">
    <source>
        <dbReference type="ARBA" id="ARBA00022989"/>
    </source>
</evidence>
<evidence type="ECO:0000313" key="9">
    <source>
        <dbReference type="Proteomes" id="UP001300502"/>
    </source>
</evidence>
<dbReference type="PANTHER" id="PTHR13317:SF4">
    <property type="entry name" value="TRANSMEMBRANE ANTERIOR POSTERIOR TRANSFORMATION PROTEIN 1 HOMOLOG"/>
    <property type="match status" value="1"/>
</dbReference>
<evidence type="ECO:0000256" key="2">
    <source>
        <dbReference type="ARBA" id="ARBA00008803"/>
    </source>
</evidence>
<feature type="transmembrane region" description="Helical" evidence="7">
    <location>
        <begin position="442"/>
        <end position="460"/>
    </location>
</feature>
<feature type="transmembrane region" description="Helical" evidence="7">
    <location>
        <begin position="262"/>
        <end position="282"/>
    </location>
</feature>
<feature type="region of interest" description="Disordered" evidence="6">
    <location>
        <begin position="35"/>
        <end position="56"/>
    </location>
</feature>
<dbReference type="EMBL" id="JANCYU010000043">
    <property type="protein sequence ID" value="KAK4526736.1"/>
    <property type="molecule type" value="Genomic_DNA"/>
</dbReference>
<gene>
    <name evidence="8" type="ORF">GAYE_SCF27MG4653</name>
</gene>
<dbReference type="GO" id="GO:0005789">
    <property type="term" value="C:endoplasmic reticulum membrane"/>
    <property type="evidence" value="ECO:0007669"/>
    <property type="project" value="TreeGrafter"/>
</dbReference>
<dbReference type="PANTHER" id="PTHR13317">
    <property type="entry name" value="TRANSMEMBRANE ANTERIOR POSTERIOR TRANSFORMATION PROTEIN 1 HOMOLOG"/>
    <property type="match status" value="1"/>
</dbReference>
<feature type="transmembrane region" description="Helical" evidence="7">
    <location>
        <begin position="359"/>
        <end position="380"/>
    </location>
</feature>
<protein>
    <submittedName>
        <fullName evidence="8">Uncharacterized protein</fullName>
    </submittedName>
</protein>
<proteinExistence type="inferred from homology"/>
<feature type="transmembrane region" description="Helical" evidence="7">
    <location>
        <begin position="532"/>
        <end position="559"/>
    </location>
</feature>